<dbReference type="InterPro" id="IPR058031">
    <property type="entry name" value="AAA_lid_NorR"/>
</dbReference>
<keyword evidence="4" id="KW-0805">Transcription regulation</keyword>
<dbReference type="InterPro" id="IPR003593">
    <property type="entry name" value="AAA+_ATPase"/>
</dbReference>
<dbReference type="RefSeq" id="WP_067542703.1">
    <property type="nucleotide sequence ID" value="NZ_AP025567.1"/>
</dbReference>
<dbReference type="CDD" id="cd00009">
    <property type="entry name" value="AAA"/>
    <property type="match status" value="1"/>
</dbReference>
<evidence type="ECO:0000256" key="4">
    <source>
        <dbReference type="ARBA" id="ARBA00023015"/>
    </source>
</evidence>
<dbReference type="CDD" id="cd00156">
    <property type="entry name" value="REC"/>
    <property type="match status" value="1"/>
</dbReference>
<keyword evidence="2" id="KW-0547">Nucleotide-binding</keyword>
<dbReference type="PANTHER" id="PTHR32071:SF57">
    <property type="entry name" value="C4-DICARBOXYLATE TRANSPORT TRANSCRIPTIONAL REGULATORY PROTEIN DCTD"/>
    <property type="match status" value="1"/>
</dbReference>
<dbReference type="PANTHER" id="PTHR32071">
    <property type="entry name" value="TRANSCRIPTIONAL REGULATORY PROTEIN"/>
    <property type="match status" value="1"/>
</dbReference>
<evidence type="ECO:0000256" key="3">
    <source>
        <dbReference type="ARBA" id="ARBA00022840"/>
    </source>
</evidence>
<reference evidence="10 11" key="1">
    <citation type="submission" date="2018-08" db="EMBL/GenBank/DDBJ databases">
        <title>A genome reference for cultivated species of the human gut microbiota.</title>
        <authorList>
            <person name="Zou Y."/>
            <person name="Xue W."/>
            <person name="Luo G."/>
        </authorList>
    </citation>
    <scope>NUCLEOTIDE SEQUENCE [LARGE SCALE GENOMIC DNA]</scope>
    <source>
        <strain evidence="10 11">AM07-24</strain>
    </source>
</reference>
<dbReference type="Proteomes" id="UP000284841">
    <property type="component" value="Unassembled WGS sequence"/>
</dbReference>
<keyword evidence="3" id="KW-0067">ATP-binding</keyword>
<evidence type="ECO:0000256" key="5">
    <source>
        <dbReference type="ARBA" id="ARBA00023163"/>
    </source>
</evidence>
<dbReference type="Pfam" id="PF00158">
    <property type="entry name" value="Sigma54_activat"/>
    <property type="match status" value="1"/>
</dbReference>
<dbReference type="GeneID" id="83006427"/>
<evidence type="ECO:0000256" key="7">
    <source>
        <dbReference type="PROSITE-ProRule" id="PRU00169"/>
    </source>
</evidence>
<dbReference type="GO" id="GO:0006355">
    <property type="term" value="P:regulation of DNA-templated transcription"/>
    <property type="evidence" value="ECO:0007669"/>
    <property type="project" value="InterPro"/>
</dbReference>
<dbReference type="PROSITE" id="PS00688">
    <property type="entry name" value="SIGMA54_INTERACT_3"/>
    <property type="match status" value="1"/>
</dbReference>
<evidence type="ECO:0000259" key="8">
    <source>
        <dbReference type="PROSITE" id="PS50045"/>
    </source>
</evidence>
<dbReference type="SMART" id="SM00448">
    <property type="entry name" value="REC"/>
    <property type="match status" value="1"/>
</dbReference>
<dbReference type="InterPro" id="IPR027417">
    <property type="entry name" value="P-loop_NTPase"/>
</dbReference>
<dbReference type="SUPFAM" id="SSF52172">
    <property type="entry name" value="CheY-like"/>
    <property type="match status" value="1"/>
</dbReference>
<keyword evidence="5" id="KW-0804">Transcription</keyword>
<dbReference type="STRING" id="1776384.GCA_900086585_04152"/>
<evidence type="ECO:0000313" key="11">
    <source>
        <dbReference type="Proteomes" id="UP000284841"/>
    </source>
</evidence>
<evidence type="ECO:0000259" key="9">
    <source>
        <dbReference type="PROSITE" id="PS50110"/>
    </source>
</evidence>
<dbReference type="InterPro" id="IPR002197">
    <property type="entry name" value="HTH_Fis"/>
</dbReference>
<dbReference type="InterPro" id="IPR025662">
    <property type="entry name" value="Sigma_54_int_dom_ATP-bd_1"/>
</dbReference>
<dbReference type="SMART" id="SM00382">
    <property type="entry name" value="AAA"/>
    <property type="match status" value="1"/>
</dbReference>
<dbReference type="Pfam" id="PF02954">
    <property type="entry name" value="HTH_8"/>
    <property type="match status" value="1"/>
</dbReference>
<dbReference type="PROSITE" id="PS50045">
    <property type="entry name" value="SIGMA54_INTERACT_4"/>
    <property type="match status" value="1"/>
</dbReference>
<sequence length="457" mass="51485">MNSKAGYRILIVDDEPEYQKVVSLILDGAGYHTDACSNGREAIEFVRDHEVHLVITDLRMPEMDGEELIKELTGSSLDLDIIVMTAYGSIESAVDTIKYGAKDYFVKSNDLEELIIKVERLAKLKRLEEKSNILLKNQNSENMFLQSQNETFLKLLDLCDKTANTNINVLLLGESGVGKEVFANYIHSRGGRCKEPFVPINCQAYPEGVIESELFGHEKGAFTGAMAKRIGKFEEANFGTLFLDEICDLPLSLQGKLLRVLENKKIERIGSNKSIDLDVRLISATNKMPESEIASGRFREDLLYRINTLTMVIPPIRERKEDLPGLIDFFLRKIEMEQKKKIVKVEDSAMSVLLNYDYPGNVRELKNIIERMVALSEDGVVAAEDLPVSLHVASGRRGVIVDQNLPLREARTAFEKQYIEKALQESGGNVTRCAGNLGITPRQLWNKINEYKIDPKP</sequence>
<protein>
    <recommendedName>
        <fullName evidence="1">Stage 0 sporulation protein A homolog</fullName>
    </recommendedName>
</protein>
<evidence type="ECO:0000256" key="1">
    <source>
        <dbReference type="ARBA" id="ARBA00018672"/>
    </source>
</evidence>
<dbReference type="Pfam" id="PF00072">
    <property type="entry name" value="Response_reg"/>
    <property type="match status" value="1"/>
</dbReference>
<feature type="domain" description="Response regulatory" evidence="9">
    <location>
        <begin position="8"/>
        <end position="122"/>
    </location>
</feature>
<dbReference type="PROSITE" id="PS00675">
    <property type="entry name" value="SIGMA54_INTERACT_1"/>
    <property type="match status" value="1"/>
</dbReference>
<dbReference type="FunFam" id="3.40.50.300:FF:000006">
    <property type="entry name" value="DNA-binding transcriptional regulator NtrC"/>
    <property type="match status" value="1"/>
</dbReference>
<gene>
    <name evidence="10" type="ORF">DW099_08995</name>
</gene>
<comment type="caution">
    <text evidence="10">The sequence shown here is derived from an EMBL/GenBank/DDBJ whole genome shotgun (WGS) entry which is preliminary data.</text>
</comment>
<dbReference type="PRINTS" id="PR01590">
    <property type="entry name" value="HTHFIS"/>
</dbReference>
<organism evidence="10 11">
    <name type="scientific">Emergencia timonensis</name>
    <dbReference type="NCBI Taxonomy" id="1776384"/>
    <lineage>
        <taxon>Bacteria</taxon>
        <taxon>Bacillati</taxon>
        <taxon>Bacillota</taxon>
        <taxon>Clostridia</taxon>
        <taxon>Peptostreptococcales</taxon>
        <taxon>Anaerovoracaceae</taxon>
        <taxon>Emergencia</taxon>
    </lineage>
</organism>
<dbReference type="Gene3D" id="1.10.8.60">
    <property type="match status" value="1"/>
</dbReference>
<feature type="modified residue" description="4-aspartylphosphate" evidence="7">
    <location>
        <position position="57"/>
    </location>
</feature>
<feature type="domain" description="Sigma-54 factor interaction" evidence="8">
    <location>
        <begin position="145"/>
        <end position="374"/>
    </location>
</feature>
<keyword evidence="7" id="KW-0597">Phosphoprotein</keyword>
<dbReference type="AlphaFoldDB" id="A0A415E4C4"/>
<dbReference type="Gene3D" id="3.40.50.300">
    <property type="entry name" value="P-loop containing nucleotide triphosphate hydrolases"/>
    <property type="match status" value="1"/>
</dbReference>
<accession>A0A415E4C4</accession>
<proteinExistence type="predicted"/>
<dbReference type="SUPFAM" id="SSF52540">
    <property type="entry name" value="P-loop containing nucleoside triphosphate hydrolases"/>
    <property type="match status" value="1"/>
</dbReference>
<dbReference type="EMBL" id="QRMS01000002">
    <property type="protein sequence ID" value="RHJ88507.1"/>
    <property type="molecule type" value="Genomic_DNA"/>
</dbReference>
<evidence type="ECO:0000313" key="10">
    <source>
        <dbReference type="EMBL" id="RHJ88507.1"/>
    </source>
</evidence>
<dbReference type="SUPFAM" id="SSF46689">
    <property type="entry name" value="Homeodomain-like"/>
    <property type="match status" value="1"/>
</dbReference>
<name>A0A415E4C4_9FIRM</name>
<dbReference type="InterPro" id="IPR025944">
    <property type="entry name" value="Sigma_54_int_dom_CS"/>
</dbReference>
<dbReference type="OrthoDB" id="9803970at2"/>
<dbReference type="Gene3D" id="1.10.10.60">
    <property type="entry name" value="Homeodomain-like"/>
    <property type="match status" value="1"/>
</dbReference>
<dbReference type="InterPro" id="IPR009057">
    <property type="entry name" value="Homeodomain-like_sf"/>
</dbReference>
<dbReference type="GO" id="GO:0005524">
    <property type="term" value="F:ATP binding"/>
    <property type="evidence" value="ECO:0007669"/>
    <property type="project" value="UniProtKB-KW"/>
</dbReference>
<evidence type="ECO:0000256" key="6">
    <source>
        <dbReference type="ARBA" id="ARBA00024867"/>
    </source>
</evidence>
<keyword evidence="11" id="KW-1185">Reference proteome</keyword>
<dbReference type="InterPro" id="IPR011006">
    <property type="entry name" value="CheY-like_superfamily"/>
</dbReference>
<comment type="function">
    <text evidence="6">May play the central regulatory role in sporulation. It may be an element of the effector pathway responsible for the activation of sporulation genes in response to nutritional stress. Spo0A may act in concert with spo0H (a sigma factor) to control the expression of some genes that are critical to the sporulation process.</text>
</comment>
<dbReference type="Gene3D" id="3.40.50.2300">
    <property type="match status" value="1"/>
</dbReference>
<dbReference type="Pfam" id="PF25601">
    <property type="entry name" value="AAA_lid_14"/>
    <property type="match status" value="1"/>
</dbReference>
<dbReference type="PROSITE" id="PS50110">
    <property type="entry name" value="RESPONSE_REGULATORY"/>
    <property type="match status" value="1"/>
</dbReference>
<dbReference type="GO" id="GO:0000160">
    <property type="term" value="P:phosphorelay signal transduction system"/>
    <property type="evidence" value="ECO:0007669"/>
    <property type="project" value="InterPro"/>
</dbReference>
<evidence type="ECO:0000256" key="2">
    <source>
        <dbReference type="ARBA" id="ARBA00022741"/>
    </source>
</evidence>
<dbReference type="InterPro" id="IPR002078">
    <property type="entry name" value="Sigma_54_int"/>
</dbReference>
<dbReference type="InterPro" id="IPR001789">
    <property type="entry name" value="Sig_transdc_resp-reg_receiver"/>
</dbReference>
<dbReference type="GO" id="GO:0043565">
    <property type="term" value="F:sequence-specific DNA binding"/>
    <property type="evidence" value="ECO:0007669"/>
    <property type="project" value="InterPro"/>
</dbReference>